<keyword evidence="4" id="KW-0067">ATP-binding</keyword>
<evidence type="ECO:0000256" key="2">
    <source>
        <dbReference type="ARBA" id="ARBA00022741"/>
    </source>
</evidence>
<evidence type="ECO:0000313" key="8">
    <source>
        <dbReference type="EMBL" id="SFE98954.1"/>
    </source>
</evidence>
<gene>
    <name evidence="8" type="ORF">SAMN02745121_06406</name>
</gene>
<dbReference type="Gene3D" id="3.30.200.20">
    <property type="entry name" value="Phosphorylase Kinase, domain 1"/>
    <property type="match status" value="1"/>
</dbReference>
<dbReference type="PANTHER" id="PTHR43289">
    <property type="entry name" value="MITOGEN-ACTIVATED PROTEIN KINASE KINASE KINASE 20-RELATED"/>
    <property type="match status" value="1"/>
</dbReference>
<dbReference type="InterPro" id="IPR000719">
    <property type="entry name" value="Prot_kinase_dom"/>
</dbReference>
<dbReference type="InterPro" id="IPR008271">
    <property type="entry name" value="Ser/Thr_kinase_AS"/>
</dbReference>
<evidence type="ECO:0000256" key="1">
    <source>
        <dbReference type="ARBA" id="ARBA00022679"/>
    </source>
</evidence>
<feature type="region of interest" description="Disordered" evidence="6">
    <location>
        <begin position="1"/>
        <end position="38"/>
    </location>
</feature>
<evidence type="ECO:0000313" key="9">
    <source>
        <dbReference type="Proteomes" id="UP000199400"/>
    </source>
</evidence>
<dbReference type="InterPro" id="IPR011990">
    <property type="entry name" value="TPR-like_helical_dom_sf"/>
</dbReference>
<dbReference type="SUPFAM" id="SSF48452">
    <property type="entry name" value="TPR-like"/>
    <property type="match status" value="1"/>
</dbReference>
<dbReference type="PROSITE" id="PS50011">
    <property type="entry name" value="PROTEIN_KINASE_DOM"/>
    <property type="match status" value="1"/>
</dbReference>
<dbReference type="SMART" id="SM00220">
    <property type="entry name" value="S_TKc"/>
    <property type="match status" value="1"/>
</dbReference>
<evidence type="ECO:0000256" key="6">
    <source>
        <dbReference type="SAM" id="MobiDB-lite"/>
    </source>
</evidence>
<dbReference type="AlphaFoldDB" id="A0A1I2F0L4"/>
<dbReference type="InterPro" id="IPR019734">
    <property type="entry name" value="TPR_rpt"/>
</dbReference>
<dbReference type="STRING" id="54.SAMN02745121_06406"/>
<dbReference type="EMBL" id="FOMX01000024">
    <property type="protein sequence ID" value="SFE98954.1"/>
    <property type="molecule type" value="Genomic_DNA"/>
</dbReference>
<feature type="repeat" description="TPR" evidence="5">
    <location>
        <begin position="580"/>
        <end position="613"/>
    </location>
</feature>
<dbReference type="CDD" id="cd14014">
    <property type="entry name" value="STKc_PknB_like"/>
    <property type="match status" value="1"/>
</dbReference>
<dbReference type="Pfam" id="PF00069">
    <property type="entry name" value="Pkinase"/>
    <property type="match status" value="1"/>
</dbReference>
<dbReference type="PROSITE" id="PS50005">
    <property type="entry name" value="TPR"/>
    <property type="match status" value="1"/>
</dbReference>
<dbReference type="SUPFAM" id="SSF56112">
    <property type="entry name" value="Protein kinase-like (PK-like)"/>
    <property type="match status" value="1"/>
</dbReference>
<keyword evidence="9" id="KW-1185">Reference proteome</keyword>
<dbReference type="Proteomes" id="UP000199400">
    <property type="component" value="Unassembled WGS sequence"/>
</dbReference>
<sequence length="823" mass="89413">MTRRSRGGQVRKLQVRRGRERLAARGAPGGAPAKLASVSRPLHEVDPTLRGDEVPHETPRGELYANRYRIEALAGRGGMGAVYRAVDVLVGDVVALKVLGKSVTPKQLEGFRREVRLARRISHPNVARTHDMGEHDGVPFLIMEFVEGSTLQELIRDESGGSGLAPARAARIALSVCEALTAAHAAGVVHRDLKPANILLEVEGRVVLTDFGIARPLDGQHTQGLLGTPVYMAPEQVAGAPVDARTDLYAVGLVLFEMLTGRLPFAGDTAFAAALARLSEPPLDLLAVRPDAPAPLAELVRQCLSQEPGQRPASAAAIAERLRSWLIGSGETISSGAGPLATLATGRHHPNATTPTSALTPPMVAVLPLRYQGPPATAYLGETLTDAVIDVLSQTGGMRVLGSGATARYRDARDPRAVGTELGAAMVVDATLQVTPTLLRVQARLVEVQTGLQVYNERFEARADDLLEAQEIVSKKIAEGLRVELTTYAHRRTGTPEAIALYRRARRKILGSYVVGPDGAIELLEEALQAAPMFRPAIASYAVACARAWFFGDRHGAPRDFAALSRQAVTRALELAPDLAESHFARGMYEVQVGEWRDAVKAFVKALELAPTYAHAHEYLSQLQCEAGNIEDGVSRARLAASLEPSLLQAYAHVARVHALRRDLGALHEFIDKLEHQPHFHFQALITRVRVAGWFGDLDTVRTCLERSRATTQGDRENAVSFFAHGVLGDYSREEMLAGLEEFFKAGPSPRMYTSTCQVGAEIMALRGFHDDCLTLIERACDARLIDLEWLDLCPALASVRSDPRFFKVRRTVAQRVEAMWIV</sequence>
<dbReference type="PROSITE" id="PS00108">
    <property type="entry name" value="PROTEIN_KINASE_ST"/>
    <property type="match status" value="1"/>
</dbReference>
<dbReference type="Gene3D" id="1.25.40.10">
    <property type="entry name" value="Tetratricopeptide repeat domain"/>
    <property type="match status" value="1"/>
</dbReference>
<keyword evidence="1" id="KW-0808">Transferase</keyword>
<dbReference type="SMART" id="SM00028">
    <property type="entry name" value="TPR"/>
    <property type="match status" value="1"/>
</dbReference>
<feature type="compositionally biased region" description="Low complexity" evidence="6">
    <location>
        <begin position="24"/>
        <end position="33"/>
    </location>
</feature>
<evidence type="ECO:0000256" key="5">
    <source>
        <dbReference type="PROSITE-ProRule" id="PRU00339"/>
    </source>
</evidence>
<dbReference type="Gene3D" id="1.10.510.10">
    <property type="entry name" value="Transferase(Phosphotransferase) domain 1"/>
    <property type="match status" value="1"/>
</dbReference>
<keyword evidence="8" id="KW-0723">Serine/threonine-protein kinase</keyword>
<evidence type="ECO:0000256" key="4">
    <source>
        <dbReference type="ARBA" id="ARBA00022840"/>
    </source>
</evidence>
<protein>
    <submittedName>
        <fullName evidence="8">Serine/threonine protein kinase</fullName>
    </submittedName>
</protein>
<proteinExistence type="predicted"/>
<dbReference type="GO" id="GO:0004674">
    <property type="term" value="F:protein serine/threonine kinase activity"/>
    <property type="evidence" value="ECO:0007669"/>
    <property type="project" value="UniProtKB-KW"/>
</dbReference>
<keyword evidence="2" id="KW-0547">Nucleotide-binding</keyword>
<dbReference type="GO" id="GO:0005524">
    <property type="term" value="F:ATP binding"/>
    <property type="evidence" value="ECO:0007669"/>
    <property type="project" value="UniProtKB-KW"/>
</dbReference>
<keyword evidence="5" id="KW-0802">TPR repeat</keyword>
<evidence type="ECO:0000256" key="3">
    <source>
        <dbReference type="ARBA" id="ARBA00022777"/>
    </source>
</evidence>
<organism evidence="8 9">
    <name type="scientific">Nannocystis exedens</name>
    <dbReference type="NCBI Taxonomy" id="54"/>
    <lineage>
        <taxon>Bacteria</taxon>
        <taxon>Pseudomonadati</taxon>
        <taxon>Myxococcota</taxon>
        <taxon>Polyangia</taxon>
        <taxon>Nannocystales</taxon>
        <taxon>Nannocystaceae</taxon>
        <taxon>Nannocystis</taxon>
    </lineage>
</organism>
<feature type="domain" description="Protein kinase" evidence="7">
    <location>
        <begin position="68"/>
        <end position="326"/>
    </location>
</feature>
<dbReference type="PANTHER" id="PTHR43289:SF6">
    <property type="entry name" value="SERINE_THREONINE-PROTEIN KINASE NEKL-3"/>
    <property type="match status" value="1"/>
</dbReference>
<keyword evidence="3 8" id="KW-0418">Kinase</keyword>
<name>A0A1I2F0L4_9BACT</name>
<evidence type="ECO:0000259" key="7">
    <source>
        <dbReference type="PROSITE" id="PS50011"/>
    </source>
</evidence>
<accession>A0A1I2F0L4</accession>
<dbReference type="InterPro" id="IPR011009">
    <property type="entry name" value="Kinase-like_dom_sf"/>
</dbReference>
<reference evidence="9" key="1">
    <citation type="submission" date="2016-10" db="EMBL/GenBank/DDBJ databases">
        <authorList>
            <person name="Varghese N."/>
            <person name="Submissions S."/>
        </authorList>
    </citation>
    <scope>NUCLEOTIDE SEQUENCE [LARGE SCALE GENOMIC DNA]</scope>
    <source>
        <strain evidence="9">ATCC 25963</strain>
    </source>
</reference>